<sequence length="116" mass="13729">MTARLPCCVPFCRRTRGPRKGDRYPIEEGMDWICATHWRLVHPAAKRLQKRATAAFDRLDEKHDAMQRLGHSLDIVSPTFYDELHKVAYRRELKLRQARRAWERCKRQAIERGTGI</sequence>
<accession>A0A2U1SSP8</accession>
<dbReference type="Proteomes" id="UP000245137">
    <property type="component" value="Unassembled WGS sequence"/>
</dbReference>
<gene>
    <name evidence="1" type="ORF">C5689_06130</name>
</gene>
<organism evidence="1 2">
    <name type="scientific">Methylosinus sporium</name>
    <dbReference type="NCBI Taxonomy" id="428"/>
    <lineage>
        <taxon>Bacteria</taxon>
        <taxon>Pseudomonadati</taxon>
        <taxon>Pseudomonadota</taxon>
        <taxon>Alphaproteobacteria</taxon>
        <taxon>Hyphomicrobiales</taxon>
        <taxon>Methylocystaceae</taxon>
        <taxon>Methylosinus</taxon>
    </lineage>
</organism>
<proteinExistence type="predicted"/>
<dbReference type="EMBL" id="PUIV01000006">
    <property type="protein sequence ID" value="PWB94637.1"/>
    <property type="molecule type" value="Genomic_DNA"/>
</dbReference>
<evidence type="ECO:0000313" key="2">
    <source>
        <dbReference type="Proteomes" id="UP000245137"/>
    </source>
</evidence>
<name>A0A2U1SSP8_METSR</name>
<dbReference type="AlphaFoldDB" id="A0A2U1SSP8"/>
<keyword evidence="2" id="KW-1185">Reference proteome</keyword>
<comment type="caution">
    <text evidence="1">The sequence shown here is derived from an EMBL/GenBank/DDBJ whole genome shotgun (WGS) entry which is preliminary data.</text>
</comment>
<protein>
    <submittedName>
        <fullName evidence="1">Uncharacterized protein</fullName>
    </submittedName>
</protein>
<dbReference type="OrthoDB" id="7877408at2"/>
<evidence type="ECO:0000313" key="1">
    <source>
        <dbReference type="EMBL" id="PWB94637.1"/>
    </source>
</evidence>
<dbReference type="RefSeq" id="WP_108916390.1">
    <property type="nucleotide sequence ID" value="NZ_BGJY01000018.1"/>
</dbReference>
<reference evidence="1 2" key="1">
    <citation type="journal article" date="2018" name="Appl. Microbiol. Biotechnol.">
        <title>Co-cultivation of the strictly anaerobic methanogen Methanosarcina barkeri with aerobic methanotrophs in an oxygen-limited membrane bioreactor.</title>
        <authorList>
            <person name="In 't Zandt M.H."/>
            <person name="van den Bosch T.J.M."/>
            <person name="Rijkers R."/>
            <person name="van Kessel M.A.H.J."/>
            <person name="Jetten M.S.M."/>
            <person name="Welte C.U."/>
        </authorList>
    </citation>
    <scope>NUCLEOTIDE SEQUENCE [LARGE SCALE GENOMIC DNA]</scope>
    <source>
        <strain evidence="1 2">DSM 17706</strain>
    </source>
</reference>